<keyword evidence="1 2" id="KW-0147">Chitin-binding</keyword>
<feature type="domain" description="Chitin-binding type-1" evidence="4">
    <location>
        <begin position="65"/>
        <end position="106"/>
    </location>
</feature>
<feature type="disulfide bond" evidence="2">
    <location>
        <begin position="82"/>
        <end position="96"/>
    </location>
</feature>
<keyword evidence="2" id="KW-1015">Disulfide bond</keyword>
<dbReference type="Pfam" id="PF00704">
    <property type="entry name" value="Glyco_hydro_18"/>
    <property type="match status" value="1"/>
</dbReference>
<dbReference type="Gene3D" id="3.20.20.80">
    <property type="entry name" value="Glycosidases"/>
    <property type="match status" value="1"/>
</dbReference>
<feature type="domain" description="GH18" evidence="5">
    <location>
        <begin position="118"/>
        <end position="466"/>
    </location>
</feature>
<dbReference type="EMBL" id="LNIX01000005">
    <property type="protein sequence ID" value="OXA53952.1"/>
    <property type="molecule type" value="Genomic_DNA"/>
</dbReference>
<feature type="disulfide bond" evidence="2">
    <location>
        <begin position="58"/>
        <end position="62"/>
    </location>
</feature>
<evidence type="ECO:0000313" key="6">
    <source>
        <dbReference type="EMBL" id="OXA53952.1"/>
    </source>
</evidence>
<dbReference type="STRING" id="158441.A0A226E8P4"/>
<dbReference type="Pfam" id="PF00187">
    <property type="entry name" value="Chitin_bind_1"/>
    <property type="match status" value="1"/>
</dbReference>
<dbReference type="InterPro" id="IPR036861">
    <property type="entry name" value="Endochitinase-like_sf"/>
</dbReference>
<evidence type="ECO:0000256" key="1">
    <source>
        <dbReference type="ARBA" id="ARBA00022669"/>
    </source>
</evidence>
<feature type="disulfide bond" evidence="2">
    <location>
        <begin position="40"/>
        <end position="54"/>
    </location>
</feature>
<evidence type="ECO:0000259" key="4">
    <source>
        <dbReference type="PROSITE" id="PS50941"/>
    </source>
</evidence>
<evidence type="ECO:0000256" key="2">
    <source>
        <dbReference type="PROSITE-ProRule" id="PRU00261"/>
    </source>
</evidence>
<reference evidence="6 7" key="1">
    <citation type="submission" date="2015-12" db="EMBL/GenBank/DDBJ databases">
        <title>The genome of Folsomia candida.</title>
        <authorList>
            <person name="Faddeeva A."/>
            <person name="Derks M.F."/>
            <person name="Anvar Y."/>
            <person name="Smit S."/>
            <person name="Van Straalen N."/>
            <person name="Roelofs D."/>
        </authorList>
    </citation>
    <scope>NUCLEOTIDE SEQUENCE [LARGE SCALE GENOMIC DNA]</scope>
    <source>
        <strain evidence="6 7">VU population</strain>
        <tissue evidence="6">Whole body</tissue>
    </source>
</reference>
<evidence type="ECO:0000256" key="3">
    <source>
        <dbReference type="SAM" id="SignalP"/>
    </source>
</evidence>
<feature type="domain" description="Chitin-binding type-1" evidence="4">
    <location>
        <begin position="26"/>
        <end position="64"/>
    </location>
</feature>
<gene>
    <name evidence="6" type="ORF">Fcan01_10151</name>
</gene>
<evidence type="ECO:0000259" key="5">
    <source>
        <dbReference type="PROSITE" id="PS51910"/>
    </source>
</evidence>
<comment type="caution">
    <text evidence="6">The sequence shown here is derived from an EMBL/GenBank/DDBJ whole genome shotgun (WGS) entry which is preliminary data.</text>
</comment>
<dbReference type="Gene3D" id="3.10.50.10">
    <property type="match status" value="1"/>
</dbReference>
<feature type="signal peptide" evidence="3">
    <location>
        <begin position="1"/>
        <end position="28"/>
    </location>
</feature>
<keyword evidence="7" id="KW-1185">Reference proteome</keyword>
<dbReference type="SUPFAM" id="SSF54556">
    <property type="entry name" value="Chitinase insertion domain"/>
    <property type="match status" value="1"/>
</dbReference>
<dbReference type="AlphaFoldDB" id="A0A226E8P4"/>
<sequence length="493" mass="54397">MHFFKMSPLFPTIFIFLLFHTMEINCQGCNITTPCATPHCCSQWGNCGHGPDFCGDGCQHGCDSAPTCGLYAHEENFPVSVCCSQFGNCGTTSDFCGTGCQNNCGDAPTSTCQISRDMIRVGYYSSWASARACGKYSVDEIPVGNYTHLNYAFGNIQNGVMINPSEGTEEWDNLAAFSALKATNPAIRLLISVGGYAFNDPGPTQREFHNLAINTTTRARFIQSVSTFSEEWNLDGCDADWEYPVDPDRGGSPEDRENYVALLKEMRAAFGQKWLITIAAPASYWYLRHFKVDEMQAQLDWINVMSYDYNGAWDPERLARPHSGIREMEESLQLFRKGGVPPEKLVFGLGFYGRSYTLTQPECGKGSGCEFNGPGEAGACTAGAGTLAYFEIEELIKAQNLAPGLDSLSLTRYLNYDGGKQWVTYDDEITLKFKTDWARVNCLKGVMVWSVDQGVEKKVEEEDNTGGSETTVSGVSLVVVTFLGVLHVQGRFM</sequence>
<feature type="chain" id="PRO_5012081804" evidence="3">
    <location>
        <begin position="29"/>
        <end position="493"/>
    </location>
</feature>
<dbReference type="InterPro" id="IPR001002">
    <property type="entry name" value="Chitin-bd_1"/>
</dbReference>
<dbReference type="Proteomes" id="UP000198287">
    <property type="component" value="Unassembled WGS sequence"/>
</dbReference>
<dbReference type="PANTHER" id="PTHR11177">
    <property type="entry name" value="CHITINASE"/>
    <property type="match status" value="1"/>
</dbReference>
<dbReference type="Gene3D" id="3.30.60.10">
    <property type="entry name" value="Endochitinase-like"/>
    <property type="match status" value="2"/>
</dbReference>
<evidence type="ECO:0000313" key="7">
    <source>
        <dbReference type="Proteomes" id="UP000198287"/>
    </source>
</evidence>
<feature type="disulfide bond" evidence="2">
    <location>
        <begin position="68"/>
        <end position="83"/>
    </location>
</feature>
<protein>
    <submittedName>
        <fullName evidence="6">Endochitinase</fullName>
    </submittedName>
</protein>
<dbReference type="GO" id="GO:0008061">
    <property type="term" value="F:chitin binding"/>
    <property type="evidence" value="ECO:0007669"/>
    <property type="project" value="UniProtKB-UniRule"/>
</dbReference>
<dbReference type="CDD" id="cd06921">
    <property type="entry name" value="ChtBD1_GH19_hevein"/>
    <property type="match status" value="1"/>
</dbReference>
<dbReference type="InterPro" id="IPR011583">
    <property type="entry name" value="Chitinase_II/V-like_cat"/>
</dbReference>
<dbReference type="PANTHER" id="PTHR11177:SF397">
    <property type="entry name" value="CHITINASE"/>
    <property type="match status" value="1"/>
</dbReference>
<accession>A0A226E8P4</accession>
<feature type="disulfide bond" evidence="2">
    <location>
        <begin position="35"/>
        <end position="47"/>
    </location>
</feature>
<dbReference type="InterPro" id="IPR017853">
    <property type="entry name" value="GH"/>
</dbReference>
<dbReference type="OMA" id="WASARAC"/>
<keyword evidence="3" id="KW-0732">Signal</keyword>
<dbReference type="PROSITE" id="PS50941">
    <property type="entry name" value="CHIT_BIND_I_2"/>
    <property type="match status" value="2"/>
</dbReference>
<feature type="disulfide bond" evidence="2">
    <location>
        <begin position="100"/>
        <end position="104"/>
    </location>
</feature>
<dbReference type="CDD" id="cd00035">
    <property type="entry name" value="ChtBD1"/>
    <property type="match status" value="1"/>
</dbReference>
<dbReference type="InterPro" id="IPR001223">
    <property type="entry name" value="Glyco_hydro18_cat"/>
</dbReference>
<comment type="caution">
    <text evidence="2">Lacks conserved residue(s) required for the propagation of feature annotation.</text>
</comment>
<proteinExistence type="predicted"/>
<dbReference type="InterPro" id="IPR029070">
    <property type="entry name" value="Chitinase_insertion_sf"/>
</dbReference>
<dbReference type="SUPFAM" id="SSF51445">
    <property type="entry name" value="(Trans)glycosidases"/>
    <property type="match status" value="1"/>
</dbReference>
<dbReference type="SMART" id="SM00636">
    <property type="entry name" value="Glyco_18"/>
    <property type="match status" value="1"/>
</dbReference>
<dbReference type="SUPFAM" id="SSF57016">
    <property type="entry name" value="Plant lectins/antimicrobial peptides"/>
    <property type="match status" value="2"/>
</dbReference>
<dbReference type="SMART" id="SM00270">
    <property type="entry name" value="ChtBD1"/>
    <property type="match status" value="2"/>
</dbReference>
<name>A0A226E8P4_FOLCA</name>
<dbReference type="OrthoDB" id="73875at2759"/>
<dbReference type="InterPro" id="IPR050314">
    <property type="entry name" value="Glycosyl_Hydrlase_18"/>
</dbReference>
<organism evidence="6 7">
    <name type="scientific">Folsomia candida</name>
    <name type="common">Springtail</name>
    <dbReference type="NCBI Taxonomy" id="158441"/>
    <lineage>
        <taxon>Eukaryota</taxon>
        <taxon>Metazoa</taxon>
        <taxon>Ecdysozoa</taxon>
        <taxon>Arthropoda</taxon>
        <taxon>Hexapoda</taxon>
        <taxon>Collembola</taxon>
        <taxon>Entomobryomorpha</taxon>
        <taxon>Isotomoidea</taxon>
        <taxon>Isotomidae</taxon>
        <taxon>Proisotominae</taxon>
        <taxon>Folsomia</taxon>
    </lineage>
</organism>
<dbReference type="PROSITE" id="PS51910">
    <property type="entry name" value="GH18_2"/>
    <property type="match status" value="1"/>
</dbReference>
<dbReference type="GO" id="GO:0005975">
    <property type="term" value="P:carbohydrate metabolic process"/>
    <property type="evidence" value="ECO:0007669"/>
    <property type="project" value="InterPro"/>
</dbReference>